<proteinExistence type="inferred from homology"/>
<dbReference type="PANTHER" id="PTHR42714">
    <property type="entry name" value="TRNA MODIFICATION GTPASE GTPBP3"/>
    <property type="match status" value="1"/>
</dbReference>
<dbReference type="GO" id="GO:0002098">
    <property type="term" value="P:tRNA wobble uridine modification"/>
    <property type="evidence" value="ECO:0007669"/>
    <property type="project" value="TreeGrafter"/>
</dbReference>
<evidence type="ECO:0000256" key="5">
    <source>
        <dbReference type="ARBA" id="ARBA00023134"/>
    </source>
</evidence>
<evidence type="ECO:0000256" key="3">
    <source>
        <dbReference type="ARBA" id="ARBA00022694"/>
    </source>
</evidence>
<dbReference type="CDD" id="cd04164">
    <property type="entry name" value="trmE"/>
    <property type="match status" value="1"/>
</dbReference>
<name>A0A7R8WQY0_9CRUS</name>
<evidence type="ECO:0000256" key="2">
    <source>
        <dbReference type="ARBA" id="ARBA00011043"/>
    </source>
</evidence>
<accession>A0A7R8WQY0</accession>
<dbReference type="OrthoDB" id="188276at2759"/>
<dbReference type="InterPro" id="IPR027266">
    <property type="entry name" value="TrmE/GcvT-like"/>
</dbReference>
<keyword evidence="3 6" id="KW-0819">tRNA processing</keyword>
<feature type="domain" description="GTP-binding protein TrmE N-terminal" evidence="8">
    <location>
        <begin position="26"/>
        <end position="149"/>
    </location>
</feature>
<comment type="similarity">
    <text evidence="2 6">Belongs to the TRAFAC class TrmE-Era-EngA-EngB-Septin-like GTPase superfamily. TrmE GTPase family.</text>
</comment>
<dbReference type="PRINTS" id="PR00449">
    <property type="entry name" value="RASTRNSFRMNG"/>
</dbReference>
<dbReference type="SUPFAM" id="SSF52540">
    <property type="entry name" value="P-loop containing nucleoside triphosphate hydrolases"/>
    <property type="match status" value="1"/>
</dbReference>
<dbReference type="NCBIfam" id="TIGR00450">
    <property type="entry name" value="mnmE_trmE_thdF"/>
    <property type="match status" value="1"/>
</dbReference>
<dbReference type="Pfam" id="PF10396">
    <property type="entry name" value="TrmE_N"/>
    <property type="match status" value="1"/>
</dbReference>
<dbReference type="PANTHER" id="PTHR42714:SF2">
    <property type="entry name" value="TRNA MODIFICATION GTPASE GTPBP3, MITOCHONDRIAL"/>
    <property type="match status" value="1"/>
</dbReference>
<dbReference type="InterPro" id="IPR025867">
    <property type="entry name" value="MnmE_helical"/>
</dbReference>
<dbReference type="InterPro" id="IPR031168">
    <property type="entry name" value="G_TrmE"/>
</dbReference>
<dbReference type="GO" id="GO:0005525">
    <property type="term" value="F:GTP binding"/>
    <property type="evidence" value="ECO:0007669"/>
    <property type="project" value="UniProtKB-KW"/>
</dbReference>
<evidence type="ECO:0000259" key="9">
    <source>
        <dbReference type="Pfam" id="PF12631"/>
    </source>
</evidence>
<dbReference type="HAMAP" id="MF_00379">
    <property type="entry name" value="GTPase_MnmE"/>
    <property type="match status" value="1"/>
</dbReference>
<gene>
    <name evidence="10" type="ORF">CTOB1V02_LOCUS11263</name>
</gene>
<reference evidence="10" key="1">
    <citation type="submission" date="2020-11" db="EMBL/GenBank/DDBJ databases">
        <authorList>
            <person name="Tran Van P."/>
        </authorList>
    </citation>
    <scope>NUCLEOTIDE SEQUENCE</scope>
</reference>
<dbReference type="Gene3D" id="3.30.1360.120">
    <property type="entry name" value="Probable tRNA modification gtpase trme, domain 1"/>
    <property type="match status" value="1"/>
</dbReference>
<organism evidence="10">
    <name type="scientific">Cyprideis torosa</name>
    <dbReference type="NCBI Taxonomy" id="163714"/>
    <lineage>
        <taxon>Eukaryota</taxon>
        <taxon>Metazoa</taxon>
        <taxon>Ecdysozoa</taxon>
        <taxon>Arthropoda</taxon>
        <taxon>Crustacea</taxon>
        <taxon>Oligostraca</taxon>
        <taxon>Ostracoda</taxon>
        <taxon>Podocopa</taxon>
        <taxon>Podocopida</taxon>
        <taxon>Cytherocopina</taxon>
        <taxon>Cytheroidea</taxon>
        <taxon>Cytherideidae</taxon>
        <taxon>Cyprideis</taxon>
    </lineage>
</organism>
<evidence type="ECO:0000259" key="7">
    <source>
        <dbReference type="Pfam" id="PF01926"/>
    </source>
</evidence>
<sequence length="508" mass="56022">MYLLLSNVKVSAQLRLMVSSIRWQSTIFNLSSGRGKAGISVIRVSGPKATVTLQKLLKVETFGALSQSFKPRKAYYRRLYDPMTGEHLDDGVVMWFPGPKSFTGEDIVEFHVHGGSATVKAVLKAIGEADSDMRLSEAGEFTLRAFQNLKMDLSQVDGLCSLIDAETETERKIALRMMKGEIGIILRRWKSLILSVVSEVEASIDFGEDQHLSEETLLRSAIETTNTLIEEASRMLEESQLRGRLIEEGVKVAILGPPNAGKSSLLNLLCSEDLAIVSHIPGTTRDVIRGRVDFWGSKVTLLDTAGQREVTTDSLEMEGMRRGLDAARSAQLALIVLDSLQVETTTIDHCLCQAGLRISEGNLMLPITTDNQEPVSIPCKILLNKSDLLPQSDSNVNLESCVRFSCFTKDGLNEVSTWLRSQIQSLTEGPENSTTSEVLLKARHRKHVADFVTELKNFLSALMEEKIPIDIAAQHLRRSVRHLGAVTGETFTSDEVLGAIFSNFCIGK</sequence>
<dbReference type="GO" id="GO:0005739">
    <property type="term" value="C:mitochondrion"/>
    <property type="evidence" value="ECO:0007669"/>
    <property type="project" value="UniProtKB-SubCell"/>
</dbReference>
<dbReference type="InterPro" id="IPR004520">
    <property type="entry name" value="GTPase_MnmE"/>
</dbReference>
<dbReference type="NCBIfam" id="NF003661">
    <property type="entry name" value="PRK05291.1-3"/>
    <property type="match status" value="1"/>
</dbReference>
<evidence type="ECO:0000313" key="10">
    <source>
        <dbReference type="EMBL" id="CAD7233441.1"/>
    </source>
</evidence>
<dbReference type="AlphaFoldDB" id="A0A7R8WQY0"/>
<keyword evidence="5 6" id="KW-0342">GTP-binding</keyword>
<dbReference type="FunFam" id="3.30.1360.120:FF:000007">
    <property type="entry name" value="tRNA modification GTPase GTPBP3, mitochondrial"/>
    <property type="match status" value="1"/>
</dbReference>
<dbReference type="Pfam" id="PF12631">
    <property type="entry name" value="MnmE_helical"/>
    <property type="match status" value="1"/>
</dbReference>
<evidence type="ECO:0000256" key="4">
    <source>
        <dbReference type="ARBA" id="ARBA00022741"/>
    </source>
</evidence>
<feature type="domain" description="MnmE helical" evidence="9">
    <location>
        <begin position="153"/>
        <end position="505"/>
    </location>
</feature>
<comment type="subcellular location">
    <subcellularLocation>
        <location evidence="1">Mitochondrion</location>
    </subcellularLocation>
</comment>
<feature type="domain" description="G" evidence="7">
    <location>
        <begin position="251"/>
        <end position="347"/>
    </location>
</feature>
<dbReference type="InterPro" id="IPR027417">
    <property type="entry name" value="P-loop_NTPase"/>
</dbReference>
<dbReference type="NCBIfam" id="TIGR00231">
    <property type="entry name" value="small_GTP"/>
    <property type="match status" value="1"/>
</dbReference>
<dbReference type="Gene3D" id="1.20.120.430">
    <property type="entry name" value="tRNA modification GTPase MnmE domain 2"/>
    <property type="match status" value="1"/>
</dbReference>
<evidence type="ECO:0000259" key="8">
    <source>
        <dbReference type="Pfam" id="PF10396"/>
    </source>
</evidence>
<dbReference type="InterPro" id="IPR018948">
    <property type="entry name" value="GTP-bd_TrmE_N"/>
</dbReference>
<dbReference type="Gene3D" id="3.40.50.300">
    <property type="entry name" value="P-loop containing nucleotide triphosphate hydrolases"/>
    <property type="match status" value="1"/>
</dbReference>
<dbReference type="EMBL" id="OB666267">
    <property type="protein sequence ID" value="CAD7233441.1"/>
    <property type="molecule type" value="Genomic_DNA"/>
</dbReference>
<dbReference type="GO" id="GO:0003924">
    <property type="term" value="F:GTPase activity"/>
    <property type="evidence" value="ECO:0007669"/>
    <property type="project" value="InterPro"/>
</dbReference>
<dbReference type="InterPro" id="IPR027368">
    <property type="entry name" value="MnmE_dom2"/>
</dbReference>
<dbReference type="InterPro" id="IPR005225">
    <property type="entry name" value="Small_GTP-bd"/>
</dbReference>
<evidence type="ECO:0000256" key="1">
    <source>
        <dbReference type="ARBA" id="ARBA00004173"/>
    </source>
</evidence>
<dbReference type="GO" id="GO:0030488">
    <property type="term" value="P:tRNA methylation"/>
    <property type="evidence" value="ECO:0007669"/>
    <property type="project" value="TreeGrafter"/>
</dbReference>
<evidence type="ECO:0000256" key="6">
    <source>
        <dbReference type="RuleBase" id="RU003313"/>
    </source>
</evidence>
<dbReference type="InterPro" id="IPR006073">
    <property type="entry name" value="GTP-bd"/>
</dbReference>
<dbReference type="CDD" id="cd14858">
    <property type="entry name" value="TrmE_N"/>
    <property type="match status" value="1"/>
</dbReference>
<dbReference type="Pfam" id="PF01926">
    <property type="entry name" value="MMR_HSR1"/>
    <property type="match status" value="1"/>
</dbReference>
<keyword evidence="4 6" id="KW-0547">Nucleotide-binding</keyword>
<protein>
    <submittedName>
        <fullName evidence="10">Uncharacterized protein</fullName>
    </submittedName>
</protein>